<dbReference type="SUPFAM" id="SSF55144">
    <property type="entry name" value="LigT-like"/>
    <property type="match status" value="1"/>
</dbReference>
<name>A0AAE1V451_9SOLA</name>
<accession>A0AAE1V451</accession>
<dbReference type="AlphaFoldDB" id="A0AAE1V451"/>
<keyword evidence="2" id="KW-1185">Reference proteome</keyword>
<dbReference type="InterPro" id="IPR009097">
    <property type="entry name" value="Cyclic_Pdiesterase"/>
</dbReference>
<evidence type="ECO:0000313" key="1">
    <source>
        <dbReference type="EMBL" id="KAK4347290.1"/>
    </source>
</evidence>
<evidence type="ECO:0000313" key="2">
    <source>
        <dbReference type="Proteomes" id="UP001291623"/>
    </source>
</evidence>
<dbReference type="EMBL" id="JAVYJV010000018">
    <property type="protein sequence ID" value="KAK4347290.1"/>
    <property type="molecule type" value="Genomic_DNA"/>
</dbReference>
<reference evidence="1" key="1">
    <citation type="submission" date="2023-12" db="EMBL/GenBank/DDBJ databases">
        <title>Genome assembly of Anisodus tanguticus.</title>
        <authorList>
            <person name="Wang Y.-J."/>
        </authorList>
    </citation>
    <scope>NUCLEOTIDE SEQUENCE</scope>
    <source>
        <strain evidence="1">KB-2021</strain>
        <tissue evidence="1">Leaf</tissue>
    </source>
</reference>
<organism evidence="1 2">
    <name type="scientific">Anisodus tanguticus</name>
    <dbReference type="NCBI Taxonomy" id="243964"/>
    <lineage>
        <taxon>Eukaryota</taxon>
        <taxon>Viridiplantae</taxon>
        <taxon>Streptophyta</taxon>
        <taxon>Embryophyta</taxon>
        <taxon>Tracheophyta</taxon>
        <taxon>Spermatophyta</taxon>
        <taxon>Magnoliopsida</taxon>
        <taxon>eudicotyledons</taxon>
        <taxon>Gunneridae</taxon>
        <taxon>Pentapetalae</taxon>
        <taxon>asterids</taxon>
        <taxon>lamiids</taxon>
        <taxon>Solanales</taxon>
        <taxon>Solanaceae</taxon>
        <taxon>Solanoideae</taxon>
        <taxon>Hyoscyameae</taxon>
        <taxon>Anisodus</taxon>
    </lineage>
</organism>
<protein>
    <submittedName>
        <fullName evidence="1">Uncharacterized protein</fullName>
    </submittedName>
</protein>
<proteinExistence type="predicted"/>
<comment type="caution">
    <text evidence="1">The sequence shown here is derived from an EMBL/GenBank/DDBJ whole genome shotgun (WGS) entry which is preliminary data.</text>
</comment>
<dbReference type="Gene3D" id="3.90.1140.10">
    <property type="entry name" value="Cyclic phosphodiesterase"/>
    <property type="match status" value="1"/>
</dbReference>
<gene>
    <name evidence="1" type="ORF">RND71_033629</name>
</gene>
<dbReference type="Proteomes" id="UP001291623">
    <property type="component" value="Unassembled WGS sequence"/>
</dbReference>
<sequence>MPEKEVEHALRLVQYETGSKFPSQPCRAEACLSFFPEIQKLVTAYMPHLSLIYGDLTDEEKKKAQEKDESISSLSFLISHLANHGKQSRSTLFSPNYDAES</sequence>